<name>A0A915JWB2_ROMCU</name>
<dbReference type="Proteomes" id="UP000887565">
    <property type="component" value="Unplaced"/>
</dbReference>
<proteinExistence type="predicted"/>
<organism evidence="1 2">
    <name type="scientific">Romanomermis culicivorax</name>
    <name type="common">Nematode worm</name>
    <dbReference type="NCBI Taxonomy" id="13658"/>
    <lineage>
        <taxon>Eukaryota</taxon>
        <taxon>Metazoa</taxon>
        <taxon>Ecdysozoa</taxon>
        <taxon>Nematoda</taxon>
        <taxon>Enoplea</taxon>
        <taxon>Dorylaimia</taxon>
        <taxon>Mermithida</taxon>
        <taxon>Mermithoidea</taxon>
        <taxon>Mermithidae</taxon>
        <taxon>Romanomermis</taxon>
    </lineage>
</organism>
<accession>A0A915JWB2</accession>
<dbReference type="InterPro" id="IPR009003">
    <property type="entry name" value="Peptidase_S1_PA"/>
</dbReference>
<dbReference type="SUPFAM" id="SSF50494">
    <property type="entry name" value="Trypsin-like serine proteases"/>
    <property type="match status" value="1"/>
</dbReference>
<reference evidence="2" key="1">
    <citation type="submission" date="2022-11" db="UniProtKB">
        <authorList>
            <consortium name="WormBaseParasite"/>
        </authorList>
    </citation>
    <scope>IDENTIFICATION</scope>
</reference>
<protein>
    <submittedName>
        <fullName evidence="2">Uncharacterized protein</fullName>
    </submittedName>
</protein>
<dbReference type="AlphaFoldDB" id="A0A915JWB2"/>
<evidence type="ECO:0000313" key="2">
    <source>
        <dbReference type="WBParaSite" id="nRc.2.0.1.t30022-RA"/>
    </source>
</evidence>
<sequence length="164" mass="18543">VGGGSNTATFLSFHQLNLLPKITNFNDFCGQEWVPRVLGYVVMDNGTEKINRNDHIAVLQLKYSMEYDDHIKPLPLSKIEIKNKTEDCYVSGRGPDSKIKPDELTLDTVHIKTFYFDDVKLQRYVAATEAEQWLTEKQGFSPPSRLLRAGAEISSMLFCAEAVI</sequence>
<keyword evidence="1" id="KW-1185">Reference proteome</keyword>
<dbReference type="Gene3D" id="2.40.10.10">
    <property type="entry name" value="Trypsin-like serine proteases"/>
    <property type="match status" value="2"/>
</dbReference>
<dbReference type="InterPro" id="IPR043504">
    <property type="entry name" value="Peptidase_S1_PA_chymotrypsin"/>
</dbReference>
<evidence type="ECO:0000313" key="1">
    <source>
        <dbReference type="Proteomes" id="UP000887565"/>
    </source>
</evidence>
<dbReference type="WBParaSite" id="nRc.2.0.1.t30022-RA">
    <property type="protein sequence ID" value="nRc.2.0.1.t30022-RA"/>
    <property type="gene ID" value="nRc.2.0.1.g30022"/>
</dbReference>